<dbReference type="Gene3D" id="1.20.140.10">
    <property type="entry name" value="Butyryl-CoA Dehydrogenase, subunit A, domain 3"/>
    <property type="match status" value="1"/>
</dbReference>
<evidence type="ECO:0000259" key="6">
    <source>
        <dbReference type="Pfam" id="PF00441"/>
    </source>
</evidence>
<dbReference type="GO" id="GO:0050660">
    <property type="term" value="F:flavin adenine dinucleotide binding"/>
    <property type="evidence" value="ECO:0007669"/>
    <property type="project" value="InterPro"/>
</dbReference>
<keyword evidence="4" id="KW-0274">FAD</keyword>
<dbReference type="InterPro" id="IPR046373">
    <property type="entry name" value="Acyl-CoA_Oxase/DH_mid-dom_sf"/>
</dbReference>
<evidence type="ECO:0000313" key="8">
    <source>
        <dbReference type="EMBL" id="KUM27010.1"/>
    </source>
</evidence>
<keyword evidence="5" id="KW-0560">Oxidoreductase</keyword>
<evidence type="ECO:0000313" key="9">
    <source>
        <dbReference type="Proteomes" id="UP000053176"/>
    </source>
</evidence>
<evidence type="ECO:0000256" key="1">
    <source>
        <dbReference type="ARBA" id="ARBA00001974"/>
    </source>
</evidence>
<organism evidence="8 9">
    <name type="scientific">Rhizobium loti</name>
    <name type="common">Mesorhizobium loti</name>
    <dbReference type="NCBI Taxonomy" id="381"/>
    <lineage>
        <taxon>Bacteria</taxon>
        <taxon>Pseudomonadati</taxon>
        <taxon>Pseudomonadota</taxon>
        <taxon>Alphaproteobacteria</taxon>
        <taxon>Hyphomicrobiales</taxon>
        <taxon>Phyllobacteriaceae</taxon>
        <taxon>Mesorhizobium</taxon>
    </lineage>
</organism>
<comment type="similarity">
    <text evidence="2">Belongs to the acyl-CoA dehydrogenase family.</text>
</comment>
<evidence type="ECO:0008006" key="10">
    <source>
        <dbReference type="Google" id="ProtNLM"/>
    </source>
</evidence>
<dbReference type="PANTHER" id="PTHR43884">
    <property type="entry name" value="ACYL-COA DEHYDROGENASE"/>
    <property type="match status" value="1"/>
</dbReference>
<dbReference type="InterPro" id="IPR009075">
    <property type="entry name" value="AcylCo_DH/oxidase_C"/>
</dbReference>
<keyword evidence="3" id="KW-0285">Flavoprotein</keyword>
<dbReference type="EMBL" id="LPWA01000100">
    <property type="protein sequence ID" value="KUM27010.1"/>
    <property type="molecule type" value="Genomic_DNA"/>
</dbReference>
<dbReference type="SUPFAM" id="SSF56645">
    <property type="entry name" value="Acyl-CoA dehydrogenase NM domain-like"/>
    <property type="match status" value="1"/>
</dbReference>
<dbReference type="Proteomes" id="UP000053176">
    <property type="component" value="Unassembled WGS sequence"/>
</dbReference>
<evidence type="ECO:0000259" key="7">
    <source>
        <dbReference type="Pfam" id="PF02771"/>
    </source>
</evidence>
<dbReference type="Gene3D" id="1.10.540.10">
    <property type="entry name" value="Acyl-CoA dehydrogenase/oxidase, N-terminal domain"/>
    <property type="match status" value="1"/>
</dbReference>
<reference evidence="8 9" key="1">
    <citation type="submission" date="2015-12" db="EMBL/GenBank/DDBJ databases">
        <title>Draft genome sequence of Mesorhizobium sp. UFLA 01-765, a multitolerant efficient symbiont and plant-growth promoting strain isolated from Zn-mining soil using Leucaena leucocephala as a trap plant.</title>
        <authorList>
            <person name="Rangel W.M."/>
            <person name="Thijs S."/>
            <person name="Longatti S.M."/>
            <person name="Moreira F.M."/>
            <person name="Weyens N."/>
            <person name="Vangronsveld J."/>
            <person name="Van Hamme J.D."/>
            <person name="Bottos E.M."/>
            <person name="Rineau F."/>
        </authorList>
    </citation>
    <scope>NUCLEOTIDE SEQUENCE [LARGE SCALE GENOMIC DNA]</scope>
    <source>
        <strain evidence="8 9">UFLA 01-765</strain>
    </source>
</reference>
<dbReference type="PANTHER" id="PTHR43884:SF20">
    <property type="entry name" value="ACYL-COA DEHYDROGENASE FADE28"/>
    <property type="match status" value="1"/>
</dbReference>
<feature type="domain" description="Acyl-CoA dehydrogenase/oxidase N-terminal" evidence="7">
    <location>
        <begin position="6"/>
        <end position="78"/>
    </location>
</feature>
<accession>A0A101KU09</accession>
<dbReference type="InterPro" id="IPR009100">
    <property type="entry name" value="AcylCoA_DH/oxidase_NM_dom_sf"/>
</dbReference>
<evidence type="ECO:0000256" key="3">
    <source>
        <dbReference type="ARBA" id="ARBA00022630"/>
    </source>
</evidence>
<dbReference type="Pfam" id="PF02771">
    <property type="entry name" value="Acyl-CoA_dh_N"/>
    <property type="match status" value="1"/>
</dbReference>
<comment type="caution">
    <text evidence="8">The sequence shown here is derived from an EMBL/GenBank/DDBJ whole genome shotgun (WGS) entry which is preliminary data.</text>
</comment>
<dbReference type="Pfam" id="PF00441">
    <property type="entry name" value="Acyl-CoA_dh_1"/>
    <property type="match status" value="1"/>
</dbReference>
<feature type="domain" description="Acyl-CoA dehydrogenase/oxidase C-terminal" evidence="6">
    <location>
        <begin position="221"/>
        <end position="329"/>
    </location>
</feature>
<dbReference type="GO" id="GO:0003995">
    <property type="term" value="F:acyl-CoA dehydrogenase activity"/>
    <property type="evidence" value="ECO:0007669"/>
    <property type="project" value="TreeGrafter"/>
</dbReference>
<dbReference type="SUPFAM" id="SSF47203">
    <property type="entry name" value="Acyl-CoA dehydrogenase C-terminal domain-like"/>
    <property type="match status" value="1"/>
</dbReference>
<evidence type="ECO:0000256" key="2">
    <source>
        <dbReference type="ARBA" id="ARBA00009347"/>
    </source>
</evidence>
<dbReference type="InterPro" id="IPR036250">
    <property type="entry name" value="AcylCo_DH-like_C"/>
</dbReference>
<sequence length="367" mass="39377">MDFTLTEEQSLLRDTARAYFAKMSDKRVHPARADQVWADVSAMGWLSIMVPEGAGGVGGSMIDGCLLARELGRGHARVPFTETAILGSIAFARDLRMLQQIAAGEVKIAFALQDDQAEPLRFQKREGGYILCGTKAFVTCAVGTAVFIVKAYDETGNVPALFAVSSEAPLAKLNAYPTLDGMGAVGITFDRLDVGGDACLALGDAGKDIIDQLELSACLAYSAEAVGLMEFLVSATREYTATREQFGQPLSAFQVVRHKLVEMYALTQLTESLVFQAVDTFNRLGASAESLQAVRAAFSYAARQGRRVGKEAIQLHGAIGTMDEVPIGCAFARLVAISQSCGGASLHERRYVEDLLSIGDTSRLWAL</sequence>
<protein>
    <recommendedName>
        <fullName evidence="10">Acyl-CoA dehydrogenase</fullName>
    </recommendedName>
</protein>
<name>A0A101KU09_RHILI</name>
<evidence type="ECO:0000256" key="4">
    <source>
        <dbReference type="ARBA" id="ARBA00022827"/>
    </source>
</evidence>
<comment type="cofactor">
    <cofactor evidence="1">
        <name>FAD</name>
        <dbReference type="ChEBI" id="CHEBI:57692"/>
    </cofactor>
</comment>
<dbReference type="Gene3D" id="2.40.110.10">
    <property type="entry name" value="Butyryl-CoA Dehydrogenase, subunit A, domain 2"/>
    <property type="match status" value="1"/>
</dbReference>
<gene>
    <name evidence="8" type="ORF">AU467_18800</name>
</gene>
<dbReference type="AlphaFoldDB" id="A0A101KU09"/>
<evidence type="ECO:0000256" key="5">
    <source>
        <dbReference type="ARBA" id="ARBA00023002"/>
    </source>
</evidence>
<proteinExistence type="inferred from homology"/>
<dbReference type="InterPro" id="IPR013786">
    <property type="entry name" value="AcylCoA_DH/ox_N"/>
</dbReference>
<dbReference type="InterPro" id="IPR037069">
    <property type="entry name" value="AcylCoA_DH/ox_N_sf"/>
</dbReference>